<evidence type="ECO:0000256" key="5">
    <source>
        <dbReference type="ARBA" id="ARBA00023242"/>
    </source>
</evidence>
<dbReference type="GO" id="GO:0000978">
    <property type="term" value="F:RNA polymerase II cis-regulatory region sequence-specific DNA binding"/>
    <property type="evidence" value="ECO:0007669"/>
    <property type="project" value="TreeGrafter"/>
</dbReference>
<evidence type="ECO:0000259" key="8">
    <source>
        <dbReference type="PROSITE" id="PS50066"/>
    </source>
</evidence>
<evidence type="ECO:0000256" key="3">
    <source>
        <dbReference type="ARBA" id="ARBA00023125"/>
    </source>
</evidence>
<evidence type="ECO:0000256" key="2">
    <source>
        <dbReference type="ARBA" id="ARBA00023015"/>
    </source>
</evidence>
<dbReference type="Proteomes" id="UP001190926">
    <property type="component" value="Unassembled WGS sequence"/>
</dbReference>
<keyword evidence="6" id="KW-0175">Coiled coil</keyword>
<evidence type="ECO:0000313" key="9">
    <source>
        <dbReference type="EMBL" id="KAH6833212.1"/>
    </source>
</evidence>
<keyword evidence="5" id="KW-0539">Nucleus</keyword>
<dbReference type="Pfam" id="PF00319">
    <property type="entry name" value="SRF-TF"/>
    <property type="match status" value="1"/>
</dbReference>
<dbReference type="InterPro" id="IPR036879">
    <property type="entry name" value="TF_MADSbox_sf"/>
</dbReference>
<feature type="domain" description="MADS-box" evidence="8">
    <location>
        <begin position="16"/>
        <end position="76"/>
    </location>
</feature>
<proteinExistence type="predicted"/>
<evidence type="ECO:0000256" key="7">
    <source>
        <dbReference type="SAM" id="MobiDB-lite"/>
    </source>
</evidence>
<keyword evidence="3" id="KW-0238">DNA-binding</keyword>
<sequence length="324" mass="34986">MSSSSSKQPAAARKSKGRQKVSMVKMANHSNLQVTFSKRRAGLFKKASELCTLCAADAAIIVFSPANKVYCFGHPNVKTVVDRLAPPPEIDPSPTNPRSHLIIEAHRNSSIRELNIELTRVETLLRAEKARADEIERLRKSGQVQGWLPTSLDDLDFAQLAALKESVMEFKKNLDAKVHKQMFRASQSQNPNPSCFSLGVGENINVSRVPTFDFPNLSLGLGDFSPYFNGAVEYSSNRDDQTGLNDLVGQVTDYPMTNSSSCCGGGGHDYLRGSYGSSGAMFNVVGGSNGASNSSFVGVDDDTIGSRGVGFALGHGHGLFQMFN</sequence>
<dbReference type="PROSITE" id="PS50066">
    <property type="entry name" value="MADS_BOX_2"/>
    <property type="match status" value="1"/>
</dbReference>
<reference evidence="9 10" key="1">
    <citation type="journal article" date="2021" name="Nat. Commun.">
        <title>Incipient diploidization of the medicinal plant Perilla within 10,000 years.</title>
        <authorList>
            <person name="Zhang Y."/>
            <person name="Shen Q."/>
            <person name="Leng L."/>
            <person name="Zhang D."/>
            <person name="Chen S."/>
            <person name="Shi Y."/>
            <person name="Ning Z."/>
            <person name="Chen S."/>
        </authorList>
    </citation>
    <scope>NUCLEOTIDE SEQUENCE [LARGE SCALE GENOMIC DNA]</scope>
    <source>
        <strain evidence="10">cv. PC099</strain>
    </source>
</reference>
<evidence type="ECO:0000256" key="6">
    <source>
        <dbReference type="SAM" id="Coils"/>
    </source>
</evidence>
<comment type="subcellular location">
    <subcellularLocation>
        <location evidence="1">Nucleus</location>
    </subcellularLocation>
</comment>
<dbReference type="EMBL" id="SDAM02000059">
    <property type="protein sequence ID" value="KAH6833212.1"/>
    <property type="molecule type" value="Genomic_DNA"/>
</dbReference>
<dbReference type="PANTHER" id="PTHR11945">
    <property type="entry name" value="MADS BOX PROTEIN"/>
    <property type="match status" value="1"/>
</dbReference>
<gene>
    <name evidence="9" type="ORF">C2S53_008155</name>
</gene>
<dbReference type="Gene3D" id="3.40.1810.10">
    <property type="entry name" value="Transcription factor, MADS-box"/>
    <property type="match status" value="1"/>
</dbReference>
<feature type="region of interest" description="Disordered" evidence="7">
    <location>
        <begin position="1"/>
        <end position="21"/>
    </location>
</feature>
<dbReference type="SMART" id="SM00432">
    <property type="entry name" value="MADS"/>
    <property type="match status" value="1"/>
</dbReference>
<accession>A0AAD4JG89</accession>
<dbReference type="FunFam" id="3.40.1810.10:FF:000006">
    <property type="entry name" value="Agamous-like MADS-box protein AGL62"/>
    <property type="match status" value="1"/>
</dbReference>
<evidence type="ECO:0000256" key="1">
    <source>
        <dbReference type="ARBA" id="ARBA00004123"/>
    </source>
</evidence>
<dbReference type="PANTHER" id="PTHR11945:SF776">
    <property type="entry name" value="AGAMOUS-LIKE 50-RELATED"/>
    <property type="match status" value="1"/>
</dbReference>
<feature type="coiled-coil region" evidence="6">
    <location>
        <begin position="111"/>
        <end position="138"/>
    </location>
</feature>
<evidence type="ECO:0000256" key="4">
    <source>
        <dbReference type="ARBA" id="ARBA00023163"/>
    </source>
</evidence>
<dbReference type="InterPro" id="IPR002100">
    <property type="entry name" value="TF_MADSbox"/>
</dbReference>
<dbReference type="AlphaFoldDB" id="A0AAD4JG89"/>
<evidence type="ECO:0000313" key="10">
    <source>
        <dbReference type="Proteomes" id="UP001190926"/>
    </source>
</evidence>
<organism evidence="9 10">
    <name type="scientific">Perilla frutescens var. hirtella</name>
    <name type="common">Perilla citriodora</name>
    <name type="synonym">Perilla setoyensis</name>
    <dbReference type="NCBI Taxonomy" id="608512"/>
    <lineage>
        <taxon>Eukaryota</taxon>
        <taxon>Viridiplantae</taxon>
        <taxon>Streptophyta</taxon>
        <taxon>Embryophyta</taxon>
        <taxon>Tracheophyta</taxon>
        <taxon>Spermatophyta</taxon>
        <taxon>Magnoliopsida</taxon>
        <taxon>eudicotyledons</taxon>
        <taxon>Gunneridae</taxon>
        <taxon>Pentapetalae</taxon>
        <taxon>asterids</taxon>
        <taxon>lamiids</taxon>
        <taxon>Lamiales</taxon>
        <taxon>Lamiaceae</taxon>
        <taxon>Nepetoideae</taxon>
        <taxon>Elsholtzieae</taxon>
        <taxon>Perilla</taxon>
    </lineage>
</organism>
<comment type="caution">
    <text evidence="9">The sequence shown here is derived from an EMBL/GenBank/DDBJ whole genome shotgun (WGS) entry which is preliminary data.</text>
</comment>
<name>A0AAD4JG89_PERFH</name>
<dbReference type="GO" id="GO:0005634">
    <property type="term" value="C:nucleus"/>
    <property type="evidence" value="ECO:0007669"/>
    <property type="project" value="UniProtKB-SubCell"/>
</dbReference>
<keyword evidence="2" id="KW-0805">Transcription regulation</keyword>
<dbReference type="GO" id="GO:0000981">
    <property type="term" value="F:DNA-binding transcription factor activity, RNA polymerase II-specific"/>
    <property type="evidence" value="ECO:0007669"/>
    <property type="project" value="TreeGrafter"/>
</dbReference>
<dbReference type="SUPFAM" id="SSF55455">
    <property type="entry name" value="SRF-like"/>
    <property type="match status" value="1"/>
</dbReference>
<dbReference type="GO" id="GO:0046983">
    <property type="term" value="F:protein dimerization activity"/>
    <property type="evidence" value="ECO:0007669"/>
    <property type="project" value="InterPro"/>
</dbReference>
<keyword evidence="4" id="KW-0804">Transcription</keyword>
<keyword evidence="10" id="KW-1185">Reference proteome</keyword>
<protein>
    <recommendedName>
        <fullName evidence="8">MADS-box domain-containing protein</fullName>
    </recommendedName>
</protein>
<dbReference type="PRINTS" id="PR00404">
    <property type="entry name" value="MADSDOMAIN"/>
</dbReference>